<evidence type="ECO:0000256" key="6">
    <source>
        <dbReference type="ARBA" id="ARBA00022563"/>
    </source>
</evidence>
<evidence type="ECO:0000256" key="2">
    <source>
        <dbReference type="ARBA" id="ARBA00001958"/>
    </source>
</evidence>
<dbReference type="AlphaFoldDB" id="A0A5J5DW26"/>
<protein>
    <recommendedName>
        <fullName evidence="5 13">Methionine adenosyltransferase</fullName>
        <ecNumber evidence="5 13">2.5.1.6</ecNumber>
    </recommendedName>
</protein>
<dbReference type="Proteomes" id="UP000345527">
    <property type="component" value="Unassembled WGS sequence"/>
</dbReference>
<dbReference type="OrthoDB" id="3228598at2"/>
<evidence type="ECO:0000259" key="17">
    <source>
        <dbReference type="Pfam" id="PF02773"/>
    </source>
</evidence>
<evidence type="ECO:0000256" key="12">
    <source>
        <dbReference type="ARBA" id="ARBA00022958"/>
    </source>
</evidence>
<feature type="domain" description="S-adenosylmethionine synthetase central" evidence="16">
    <location>
        <begin position="127"/>
        <end position="241"/>
    </location>
</feature>
<comment type="similarity">
    <text evidence="4 14">Belongs to the AdoMet synthase family.</text>
</comment>
<proteinExistence type="inferred from homology"/>
<dbReference type="EMBL" id="RZOA01000036">
    <property type="protein sequence ID" value="KAA8821041.1"/>
    <property type="molecule type" value="Genomic_DNA"/>
</dbReference>
<dbReference type="GO" id="GO:0004478">
    <property type="term" value="F:methionine adenosyltransferase activity"/>
    <property type="evidence" value="ECO:0007669"/>
    <property type="project" value="UniProtKB-UniRule"/>
</dbReference>
<dbReference type="EC" id="2.5.1.6" evidence="5 13"/>
<dbReference type="PIRSF" id="PIRSF000497">
    <property type="entry name" value="MAT"/>
    <property type="match status" value="1"/>
</dbReference>
<feature type="domain" description="S-adenosylmethionine synthetase C-terminal" evidence="17">
    <location>
        <begin position="247"/>
        <end position="385"/>
    </location>
</feature>
<dbReference type="InterPro" id="IPR022630">
    <property type="entry name" value="S-AdoMet_synt_C"/>
</dbReference>
<dbReference type="PANTHER" id="PTHR11964">
    <property type="entry name" value="S-ADENOSYLMETHIONINE SYNTHETASE"/>
    <property type="match status" value="1"/>
</dbReference>
<dbReference type="InterPro" id="IPR022636">
    <property type="entry name" value="S-AdoMet_synthetase_sfam"/>
</dbReference>
<keyword evidence="6" id="KW-0554">One-carbon metabolism</keyword>
<comment type="pathway">
    <text evidence="3">Amino-acid biosynthesis; S-adenosyl-L-methionine biosynthesis; S-adenosyl-L-methionine from L-methionine: step 1/1.</text>
</comment>
<keyword evidence="9" id="KW-0547">Nucleotide-binding</keyword>
<comment type="cofactor">
    <cofactor evidence="2">
        <name>K(+)</name>
        <dbReference type="ChEBI" id="CHEBI:29103"/>
    </cofactor>
</comment>
<comment type="caution">
    <text evidence="19">The sequence shown here is derived from an EMBL/GenBank/DDBJ whole genome shotgun (WGS) entry which is preliminary data.</text>
</comment>
<evidence type="ECO:0000313" key="18">
    <source>
        <dbReference type="EMBL" id="KAA8819030.1"/>
    </source>
</evidence>
<dbReference type="InterPro" id="IPR022631">
    <property type="entry name" value="ADOMET_SYNTHASE_CS"/>
</dbReference>
<accession>A0A5J5DW26</accession>
<dbReference type="Pfam" id="PF02773">
    <property type="entry name" value="S-AdoMet_synt_C"/>
    <property type="match status" value="1"/>
</dbReference>
<dbReference type="UniPathway" id="UPA00315">
    <property type="reaction ID" value="UER00080"/>
</dbReference>
<evidence type="ECO:0000259" key="16">
    <source>
        <dbReference type="Pfam" id="PF02772"/>
    </source>
</evidence>
<gene>
    <name evidence="19" type="ORF">EM848_11520</name>
    <name evidence="18" type="ORF">EMO90_08735</name>
</gene>
<evidence type="ECO:0000256" key="11">
    <source>
        <dbReference type="ARBA" id="ARBA00022842"/>
    </source>
</evidence>
<evidence type="ECO:0000256" key="3">
    <source>
        <dbReference type="ARBA" id="ARBA00005224"/>
    </source>
</evidence>
<keyword evidence="11" id="KW-0460">Magnesium</keyword>
<name>A0A5J5DW26_9BIFI</name>
<keyword evidence="8" id="KW-0479">Metal-binding</keyword>
<keyword evidence="12" id="KW-0630">Potassium</keyword>
<reference evidence="20 21" key="1">
    <citation type="journal article" date="2019" name="Syst. Appl. Microbiol.">
        <title>Characterization of Bifidobacterium species in feaces of the Egyptian fruit bat: Description of B. vespertilionis sp. nov. and B. rousetti sp. nov.</title>
        <authorList>
            <person name="Modesto M."/>
            <person name="Satti M."/>
            <person name="Watanabe K."/>
            <person name="Puglisi E."/>
            <person name="Morelli L."/>
            <person name="Huang C.-H."/>
            <person name="Liou J.-S."/>
            <person name="Miyashita M."/>
            <person name="Tamura T."/>
            <person name="Saito S."/>
            <person name="Mori K."/>
            <person name="Huang L."/>
            <person name="Sciavilla P."/>
            <person name="Sandri C."/>
            <person name="Spiezio C."/>
            <person name="Vitali F."/>
            <person name="Cavalieri D."/>
            <person name="Perpetuini G."/>
            <person name="Tofalo R."/>
            <person name="Bonetti A."/>
            <person name="Arita M."/>
            <person name="Mattarelli P."/>
        </authorList>
    </citation>
    <scope>NUCLEOTIDE SEQUENCE [LARGE SCALE GENOMIC DNA]</scope>
    <source>
        <strain evidence="18 21">RST16</strain>
        <strain evidence="19 20">RST8</strain>
    </source>
</reference>
<dbReference type="Proteomes" id="UP000374630">
    <property type="component" value="Unassembled WGS sequence"/>
</dbReference>
<evidence type="ECO:0000256" key="5">
    <source>
        <dbReference type="ARBA" id="ARBA00012828"/>
    </source>
</evidence>
<evidence type="ECO:0000256" key="8">
    <source>
        <dbReference type="ARBA" id="ARBA00022723"/>
    </source>
</evidence>
<dbReference type="NCBIfam" id="TIGR01034">
    <property type="entry name" value="metK"/>
    <property type="match status" value="1"/>
</dbReference>
<organism evidence="19 20">
    <name type="scientific">Bifidobacterium vespertilionis</name>
    <dbReference type="NCBI Taxonomy" id="2562524"/>
    <lineage>
        <taxon>Bacteria</taxon>
        <taxon>Bacillati</taxon>
        <taxon>Actinomycetota</taxon>
        <taxon>Actinomycetes</taxon>
        <taxon>Bifidobacteriales</taxon>
        <taxon>Bifidobacteriaceae</taxon>
        <taxon>Bifidobacterium</taxon>
    </lineage>
</organism>
<evidence type="ECO:0000256" key="13">
    <source>
        <dbReference type="NCBIfam" id="TIGR01034"/>
    </source>
</evidence>
<dbReference type="PROSITE" id="PS00377">
    <property type="entry name" value="ADOMET_SYNTHASE_2"/>
    <property type="match status" value="1"/>
</dbReference>
<evidence type="ECO:0000313" key="20">
    <source>
        <dbReference type="Proteomes" id="UP000345527"/>
    </source>
</evidence>
<dbReference type="RefSeq" id="WP_150355076.1">
    <property type="nucleotide sequence ID" value="NZ_RZNZ01000012.1"/>
</dbReference>
<dbReference type="EMBL" id="RZNZ01000012">
    <property type="protein sequence ID" value="KAA8819030.1"/>
    <property type="molecule type" value="Genomic_DNA"/>
</dbReference>
<dbReference type="GO" id="GO:0006556">
    <property type="term" value="P:S-adenosylmethionine biosynthetic process"/>
    <property type="evidence" value="ECO:0007669"/>
    <property type="project" value="UniProtKB-UniRule"/>
</dbReference>
<evidence type="ECO:0000259" key="15">
    <source>
        <dbReference type="Pfam" id="PF00438"/>
    </source>
</evidence>
<evidence type="ECO:0000313" key="21">
    <source>
        <dbReference type="Proteomes" id="UP000374630"/>
    </source>
</evidence>
<evidence type="ECO:0000256" key="9">
    <source>
        <dbReference type="ARBA" id="ARBA00022741"/>
    </source>
</evidence>
<evidence type="ECO:0000313" key="19">
    <source>
        <dbReference type="EMBL" id="KAA8821041.1"/>
    </source>
</evidence>
<dbReference type="GO" id="GO:0005524">
    <property type="term" value="F:ATP binding"/>
    <property type="evidence" value="ECO:0007669"/>
    <property type="project" value="UniProtKB-KW"/>
</dbReference>
<dbReference type="Gene3D" id="3.30.300.10">
    <property type="match status" value="3"/>
</dbReference>
<dbReference type="Pfam" id="PF00438">
    <property type="entry name" value="S-AdoMet_synt_N"/>
    <property type="match status" value="1"/>
</dbReference>
<dbReference type="SUPFAM" id="SSF55973">
    <property type="entry name" value="S-adenosylmethionine synthetase"/>
    <property type="match status" value="3"/>
</dbReference>
<evidence type="ECO:0000256" key="14">
    <source>
        <dbReference type="RuleBase" id="RU004462"/>
    </source>
</evidence>
<feature type="domain" description="S-adenosylmethionine synthetase N-terminal" evidence="15">
    <location>
        <begin position="3"/>
        <end position="96"/>
    </location>
</feature>
<dbReference type="InterPro" id="IPR002133">
    <property type="entry name" value="S-AdoMet_synthetase"/>
</dbReference>
<comment type="cofactor">
    <cofactor evidence="1">
        <name>Mg(2+)</name>
        <dbReference type="ChEBI" id="CHEBI:18420"/>
    </cofactor>
</comment>
<dbReference type="InterPro" id="IPR022629">
    <property type="entry name" value="S-AdoMet_synt_central"/>
</dbReference>
<keyword evidence="10" id="KW-0067">ATP-binding</keyword>
<evidence type="ECO:0000256" key="7">
    <source>
        <dbReference type="ARBA" id="ARBA00022679"/>
    </source>
</evidence>
<dbReference type="GO" id="GO:0046872">
    <property type="term" value="F:metal ion binding"/>
    <property type="evidence" value="ECO:0007669"/>
    <property type="project" value="UniProtKB-KW"/>
</dbReference>
<dbReference type="GO" id="GO:0006730">
    <property type="term" value="P:one-carbon metabolic process"/>
    <property type="evidence" value="ECO:0007669"/>
    <property type="project" value="UniProtKB-KW"/>
</dbReference>
<keyword evidence="21" id="KW-1185">Reference proteome</keyword>
<dbReference type="CDD" id="cd18079">
    <property type="entry name" value="S-AdoMet_synt"/>
    <property type="match status" value="1"/>
</dbReference>
<keyword evidence="7 19" id="KW-0808">Transferase</keyword>
<evidence type="ECO:0000256" key="1">
    <source>
        <dbReference type="ARBA" id="ARBA00001946"/>
    </source>
</evidence>
<dbReference type="Pfam" id="PF02772">
    <property type="entry name" value="S-AdoMet_synt_M"/>
    <property type="match status" value="1"/>
</dbReference>
<dbReference type="InterPro" id="IPR022628">
    <property type="entry name" value="S-AdoMet_synt_N"/>
</dbReference>
<evidence type="ECO:0000256" key="10">
    <source>
        <dbReference type="ARBA" id="ARBA00022840"/>
    </source>
</evidence>
<sequence>MTRLLTSESVTEGHPDKVCDIISDSILDAYLTLDPDSRVAVETSAKDGLVVVEGEVSAPRTLDHVAIVRKAIADIGYTDAASGLDAEGAGVINNIRPRAFDSTDGGAYGNYGDNAKLSREEAYNTFGGDQGLMVGYAADDTKALLPLPIYAASRLAERLAYVRKNGIIPLLRPDGKTLVSVEYANDNVTDPKAIRHILISTQHSDKLSLEDVRDQVRRLVLEPVLATLDVDASEAEVVINRSPFINGGPKADAGLTGRKIIVDTYGGIAGHGGGAFSGKDPRKPDRSAAYAARWAAKNIVAAGLARRAQVQLGYFNRTPSPITIDVETFGTETVDREKIQRAVAKTFDFRQLAIIDELDLRRPIYRKTAAYGHFGRDDADFTWERTNKVEELRGNVK</sequence>
<evidence type="ECO:0000256" key="4">
    <source>
        <dbReference type="ARBA" id="ARBA00009685"/>
    </source>
</evidence>